<keyword evidence="1 4" id="KW-0812">Transmembrane</keyword>
<gene>
    <name evidence="5" type="ORF">Prudu_000228</name>
</gene>
<proteinExistence type="predicted"/>
<feature type="transmembrane region" description="Helical" evidence="4">
    <location>
        <begin position="48"/>
        <end position="66"/>
    </location>
</feature>
<dbReference type="InterPro" id="IPR030184">
    <property type="entry name" value="WAT1-related"/>
</dbReference>
<evidence type="ECO:0000256" key="1">
    <source>
        <dbReference type="ARBA" id="ARBA00022692"/>
    </source>
</evidence>
<protein>
    <submittedName>
        <fullName evidence="5">Uncharacterized protein</fullName>
    </submittedName>
</protein>
<feature type="transmembrane region" description="Helical" evidence="4">
    <location>
        <begin position="86"/>
        <end position="110"/>
    </location>
</feature>
<evidence type="ECO:0000256" key="2">
    <source>
        <dbReference type="ARBA" id="ARBA00022989"/>
    </source>
</evidence>
<dbReference type="AlphaFoldDB" id="A0A4Y1QKS6"/>
<reference evidence="5" key="1">
    <citation type="journal article" date="2019" name="Science">
        <title>Mutation of a bHLH transcription factor allowed almond domestication.</title>
        <authorList>
            <person name="Sanchez-Perez R."/>
            <person name="Pavan S."/>
            <person name="Mazzeo R."/>
            <person name="Moldovan C."/>
            <person name="Aiese Cigliano R."/>
            <person name="Del Cueto J."/>
            <person name="Ricciardi F."/>
            <person name="Lotti C."/>
            <person name="Ricciardi L."/>
            <person name="Dicenta F."/>
            <person name="Lopez-Marques R.L."/>
            <person name="Lindberg Moller B."/>
        </authorList>
    </citation>
    <scope>NUCLEOTIDE SEQUENCE</scope>
</reference>
<dbReference type="PANTHER" id="PTHR31218">
    <property type="entry name" value="WAT1-RELATED PROTEIN"/>
    <property type="match status" value="1"/>
</dbReference>
<accession>A0A4Y1QKS6</accession>
<keyword evidence="2 4" id="KW-1133">Transmembrane helix</keyword>
<keyword evidence="3 4" id="KW-0472">Membrane</keyword>
<name>A0A4Y1QKS6_PRUDU</name>
<evidence type="ECO:0000313" key="5">
    <source>
        <dbReference type="EMBL" id="BBG92476.1"/>
    </source>
</evidence>
<evidence type="ECO:0000256" key="4">
    <source>
        <dbReference type="SAM" id="Phobius"/>
    </source>
</evidence>
<organism evidence="5">
    <name type="scientific">Prunus dulcis</name>
    <name type="common">Almond</name>
    <name type="synonym">Amygdalus dulcis</name>
    <dbReference type="NCBI Taxonomy" id="3755"/>
    <lineage>
        <taxon>Eukaryota</taxon>
        <taxon>Viridiplantae</taxon>
        <taxon>Streptophyta</taxon>
        <taxon>Embryophyta</taxon>
        <taxon>Tracheophyta</taxon>
        <taxon>Spermatophyta</taxon>
        <taxon>Magnoliopsida</taxon>
        <taxon>eudicotyledons</taxon>
        <taxon>Gunneridae</taxon>
        <taxon>Pentapetalae</taxon>
        <taxon>rosids</taxon>
        <taxon>fabids</taxon>
        <taxon>Rosales</taxon>
        <taxon>Rosaceae</taxon>
        <taxon>Amygdaloideae</taxon>
        <taxon>Amygdaleae</taxon>
        <taxon>Prunus</taxon>
    </lineage>
</organism>
<sequence length="159" mass="17612">MHCGPGNSEWEVVCSAEASLSKCGVVGASDFSDRKASFNHGMNPHVYITYRHIVSGLVMFPFAYVLERVGLTLNMYFASLRYTSPTFIASMVNTIASLTFVIAVVLSLVLDLRSPSRVRESFGNPRLLSRCNDHDIVQGAYGEIFMASIDPYSREILHP</sequence>
<dbReference type="EMBL" id="AP019297">
    <property type="protein sequence ID" value="BBG92476.1"/>
    <property type="molecule type" value="Genomic_DNA"/>
</dbReference>
<dbReference type="GO" id="GO:0022857">
    <property type="term" value="F:transmembrane transporter activity"/>
    <property type="evidence" value="ECO:0007669"/>
    <property type="project" value="InterPro"/>
</dbReference>
<dbReference type="GO" id="GO:0016020">
    <property type="term" value="C:membrane"/>
    <property type="evidence" value="ECO:0007669"/>
    <property type="project" value="InterPro"/>
</dbReference>
<evidence type="ECO:0000256" key="3">
    <source>
        <dbReference type="ARBA" id="ARBA00023136"/>
    </source>
</evidence>